<gene>
    <name evidence="1" type="ORF">RAE19_02730</name>
</gene>
<comment type="caution">
    <text evidence="1">The sequence shown here is derived from an EMBL/GenBank/DDBJ whole genome shotgun (WGS) entry which is preliminary data.</text>
</comment>
<name>A0ABU3KIS7_9BURK</name>
<organism evidence="1 2">
    <name type="scientific">Rhodoferax potami</name>
    <dbReference type="NCBI Taxonomy" id="3068338"/>
    <lineage>
        <taxon>Bacteria</taxon>
        <taxon>Pseudomonadati</taxon>
        <taxon>Pseudomonadota</taxon>
        <taxon>Betaproteobacteria</taxon>
        <taxon>Burkholderiales</taxon>
        <taxon>Comamonadaceae</taxon>
        <taxon>Rhodoferax</taxon>
    </lineage>
</organism>
<evidence type="ECO:0000313" key="1">
    <source>
        <dbReference type="EMBL" id="MDT7517665.1"/>
    </source>
</evidence>
<accession>A0ABU3KIS7</accession>
<keyword evidence="2" id="KW-1185">Reference proteome</keyword>
<sequence>MNDFVGEFMSLFAKTPTPVEITVQRVVFQRAAEREGRFESAFNNVNLPR</sequence>
<dbReference type="Proteomes" id="UP001321700">
    <property type="component" value="Unassembled WGS sequence"/>
</dbReference>
<dbReference type="EMBL" id="JAVBIK010000001">
    <property type="protein sequence ID" value="MDT7517665.1"/>
    <property type="molecule type" value="Genomic_DNA"/>
</dbReference>
<dbReference type="RefSeq" id="WP_313873475.1">
    <property type="nucleotide sequence ID" value="NZ_JAVBIK010000001.1"/>
</dbReference>
<evidence type="ECO:0000313" key="2">
    <source>
        <dbReference type="Proteomes" id="UP001321700"/>
    </source>
</evidence>
<protein>
    <submittedName>
        <fullName evidence="1">Uncharacterized protein</fullName>
    </submittedName>
</protein>
<proteinExistence type="predicted"/>
<reference evidence="1 2" key="1">
    <citation type="submission" date="2023-08" db="EMBL/GenBank/DDBJ databases">
        <title>Rhodoferax potami sp. nov. and Rhodoferax mekongensis sp. nov., isolated from the Mekong River in Thailand.</title>
        <authorList>
            <person name="Kitikhun S."/>
            <person name="Charoenyingcharoen P."/>
            <person name="Siriarchawattana P."/>
            <person name="Likhitrattanapisal S."/>
            <person name="Nilsakha T."/>
            <person name="Chanpet A."/>
            <person name="Rattanawaree P."/>
            <person name="Ingsriswang S."/>
        </authorList>
    </citation>
    <scope>NUCLEOTIDE SEQUENCE [LARGE SCALE GENOMIC DNA]</scope>
    <source>
        <strain evidence="1 2">TBRC 17660</strain>
    </source>
</reference>